<feature type="region of interest" description="Disordered" evidence="1">
    <location>
        <begin position="85"/>
        <end position="107"/>
    </location>
</feature>
<keyword evidence="3" id="KW-1185">Reference proteome</keyword>
<reference evidence="2" key="1">
    <citation type="submission" date="2020-11" db="EMBL/GenBank/DDBJ databases">
        <authorList>
            <consortium name="DOE Joint Genome Institute"/>
            <person name="Ahrendt S."/>
            <person name="Riley R."/>
            <person name="Andreopoulos W."/>
            <person name="Labutti K."/>
            <person name="Pangilinan J."/>
            <person name="Ruiz-Duenas F.J."/>
            <person name="Barrasa J.M."/>
            <person name="Sanchez-Garcia M."/>
            <person name="Camarero S."/>
            <person name="Miyauchi S."/>
            <person name="Serrano A."/>
            <person name="Linde D."/>
            <person name="Babiker R."/>
            <person name="Drula E."/>
            <person name="Ayuso-Fernandez I."/>
            <person name="Pacheco R."/>
            <person name="Padilla G."/>
            <person name="Ferreira P."/>
            <person name="Barriuso J."/>
            <person name="Kellner H."/>
            <person name="Castanera R."/>
            <person name="Alfaro M."/>
            <person name="Ramirez L."/>
            <person name="Pisabarro A.G."/>
            <person name="Kuo A."/>
            <person name="Tritt A."/>
            <person name="Lipzen A."/>
            <person name="He G."/>
            <person name="Yan M."/>
            <person name="Ng V."/>
            <person name="Cullen D."/>
            <person name="Martin F."/>
            <person name="Rosso M.-N."/>
            <person name="Henrissat B."/>
            <person name="Hibbett D."/>
            <person name="Martinez A.T."/>
            <person name="Grigoriev I.V."/>
        </authorList>
    </citation>
    <scope>NUCLEOTIDE SEQUENCE</scope>
    <source>
        <strain evidence="2">AH 40177</strain>
    </source>
</reference>
<evidence type="ECO:0000313" key="2">
    <source>
        <dbReference type="EMBL" id="KAF9071384.1"/>
    </source>
</evidence>
<evidence type="ECO:0000256" key="1">
    <source>
        <dbReference type="SAM" id="MobiDB-lite"/>
    </source>
</evidence>
<name>A0A9P5PSB5_9AGAR</name>
<dbReference type="EMBL" id="JADNRY010000033">
    <property type="protein sequence ID" value="KAF9071384.1"/>
    <property type="molecule type" value="Genomic_DNA"/>
</dbReference>
<proteinExistence type="predicted"/>
<feature type="compositionally biased region" description="Basic and acidic residues" evidence="1">
    <location>
        <begin position="95"/>
        <end position="107"/>
    </location>
</feature>
<protein>
    <submittedName>
        <fullName evidence="2">Uncharacterized protein</fullName>
    </submittedName>
</protein>
<evidence type="ECO:0000313" key="3">
    <source>
        <dbReference type="Proteomes" id="UP000772434"/>
    </source>
</evidence>
<sequence length="137" mass="15143">MGRQDAKNVRAGRGWNSKIGDSAGVNRQERSMPYLRTLCVPQWYTAVGNQQGTALKDILALYDKLRDEEMISLGVVLGRQESARQASLATPTESMKARDEKRGIAEAKQAKKETAAEHLEKLSKGCLSLMEMNISTC</sequence>
<dbReference type="OrthoDB" id="438179at2759"/>
<organism evidence="2 3">
    <name type="scientific">Rhodocollybia butyracea</name>
    <dbReference type="NCBI Taxonomy" id="206335"/>
    <lineage>
        <taxon>Eukaryota</taxon>
        <taxon>Fungi</taxon>
        <taxon>Dikarya</taxon>
        <taxon>Basidiomycota</taxon>
        <taxon>Agaricomycotina</taxon>
        <taxon>Agaricomycetes</taxon>
        <taxon>Agaricomycetidae</taxon>
        <taxon>Agaricales</taxon>
        <taxon>Marasmiineae</taxon>
        <taxon>Omphalotaceae</taxon>
        <taxon>Rhodocollybia</taxon>
    </lineage>
</organism>
<accession>A0A9P5PSB5</accession>
<dbReference type="AlphaFoldDB" id="A0A9P5PSB5"/>
<dbReference type="Proteomes" id="UP000772434">
    <property type="component" value="Unassembled WGS sequence"/>
</dbReference>
<comment type="caution">
    <text evidence="2">The sequence shown here is derived from an EMBL/GenBank/DDBJ whole genome shotgun (WGS) entry which is preliminary data.</text>
</comment>
<gene>
    <name evidence="2" type="ORF">BDP27DRAFT_1419177</name>
</gene>